<dbReference type="PROSITE" id="PS50931">
    <property type="entry name" value="HTH_LYSR"/>
    <property type="match status" value="1"/>
</dbReference>
<dbReference type="PANTHER" id="PTHR30419">
    <property type="entry name" value="HTH-TYPE TRANSCRIPTIONAL REGULATOR YBHD"/>
    <property type="match status" value="1"/>
</dbReference>
<evidence type="ECO:0000256" key="1">
    <source>
        <dbReference type="ARBA" id="ARBA00009437"/>
    </source>
</evidence>
<keyword evidence="4" id="KW-0804">Transcription</keyword>
<keyword evidence="2" id="KW-0805">Transcription regulation</keyword>
<dbReference type="GO" id="GO:0005829">
    <property type="term" value="C:cytosol"/>
    <property type="evidence" value="ECO:0007669"/>
    <property type="project" value="TreeGrafter"/>
</dbReference>
<proteinExistence type="inferred from homology"/>
<comment type="similarity">
    <text evidence="1">Belongs to the LysR transcriptional regulatory family.</text>
</comment>
<keyword evidence="3" id="KW-0238">DNA-binding</keyword>
<dbReference type="AlphaFoldDB" id="A0A4R1FTD2"/>
<keyword evidence="7" id="KW-1185">Reference proteome</keyword>
<gene>
    <name evidence="6" type="ORF">EV694_0912</name>
</gene>
<feature type="domain" description="HTH lysR-type" evidence="5">
    <location>
        <begin position="1"/>
        <end position="59"/>
    </location>
</feature>
<dbReference type="RefSeq" id="WP_132689836.1">
    <property type="nucleotide sequence ID" value="NZ_SMFT01000002.1"/>
</dbReference>
<dbReference type="OrthoDB" id="646694at2"/>
<dbReference type="InterPro" id="IPR036390">
    <property type="entry name" value="WH_DNA-bd_sf"/>
</dbReference>
<dbReference type="InterPro" id="IPR036388">
    <property type="entry name" value="WH-like_DNA-bd_sf"/>
</dbReference>
<evidence type="ECO:0000313" key="6">
    <source>
        <dbReference type="EMBL" id="TCJ98506.1"/>
    </source>
</evidence>
<comment type="caution">
    <text evidence="6">The sequence shown here is derived from an EMBL/GenBank/DDBJ whole genome shotgun (WGS) entry which is preliminary data.</text>
</comment>
<dbReference type="InterPro" id="IPR000847">
    <property type="entry name" value="LysR_HTH_N"/>
</dbReference>
<dbReference type="GO" id="GO:0003700">
    <property type="term" value="F:DNA-binding transcription factor activity"/>
    <property type="evidence" value="ECO:0007669"/>
    <property type="project" value="InterPro"/>
</dbReference>
<accession>A0A4R1FTD2</accession>
<dbReference type="EMBL" id="SMFT01000002">
    <property type="protein sequence ID" value="TCJ98506.1"/>
    <property type="molecule type" value="Genomic_DNA"/>
</dbReference>
<organism evidence="6 7">
    <name type="scientific">Volucribacter psittacicida</name>
    <dbReference type="NCBI Taxonomy" id="203482"/>
    <lineage>
        <taxon>Bacteria</taxon>
        <taxon>Pseudomonadati</taxon>
        <taxon>Pseudomonadota</taxon>
        <taxon>Gammaproteobacteria</taxon>
        <taxon>Pasteurellales</taxon>
        <taxon>Pasteurellaceae</taxon>
        <taxon>Volucribacter</taxon>
    </lineage>
</organism>
<evidence type="ECO:0000256" key="3">
    <source>
        <dbReference type="ARBA" id="ARBA00023125"/>
    </source>
</evidence>
<dbReference type="Gene3D" id="1.10.10.10">
    <property type="entry name" value="Winged helix-like DNA-binding domain superfamily/Winged helix DNA-binding domain"/>
    <property type="match status" value="1"/>
</dbReference>
<dbReference type="InterPro" id="IPR005119">
    <property type="entry name" value="LysR_subst-bd"/>
</dbReference>
<name>A0A4R1FTD2_9PAST</name>
<evidence type="ECO:0000256" key="4">
    <source>
        <dbReference type="ARBA" id="ARBA00023163"/>
    </source>
</evidence>
<dbReference type="CDD" id="cd05466">
    <property type="entry name" value="PBP2_LTTR_substrate"/>
    <property type="match status" value="1"/>
</dbReference>
<dbReference type="Pfam" id="PF03466">
    <property type="entry name" value="LysR_substrate"/>
    <property type="match status" value="1"/>
</dbReference>
<protein>
    <submittedName>
        <fullName evidence="6">Transcriptional regulator</fullName>
    </submittedName>
</protein>
<dbReference type="SUPFAM" id="SSF53850">
    <property type="entry name" value="Periplasmic binding protein-like II"/>
    <property type="match status" value="1"/>
</dbReference>
<dbReference type="SUPFAM" id="SSF46785">
    <property type="entry name" value="Winged helix' DNA-binding domain"/>
    <property type="match status" value="1"/>
</dbReference>
<dbReference type="Pfam" id="PF00126">
    <property type="entry name" value="HTH_1"/>
    <property type="match status" value="1"/>
</dbReference>
<dbReference type="Gene3D" id="3.40.190.290">
    <property type="match status" value="1"/>
</dbReference>
<dbReference type="GO" id="GO:0003677">
    <property type="term" value="F:DNA binding"/>
    <property type="evidence" value="ECO:0007669"/>
    <property type="project" value="UniProtKB-KW"/>
</dbReference>
<dbReference type="InterPro" id="IPR050950">
    <property type="entry name" value="HTH-type_LysR_regulators"/>
</dbReference>
<reference evidence="6 7" key="1">
    <citation type="submission" date="2019-03" db="EMBL/GenBank/DDBJ databases">
        <title>Genomic Encyclopedia of Type Strains, Phase IV (KMG-IV): sequencing the most valuable type-strain genomes for metagenomic binning, comparative biology and taxonomic classification.</title>
        <authorList>
            <person name="Goeker M."/>
        </authorList>
    </citation>
    <scope>NUCLEOTIDE SEQUENCE [LARGE SCALE GENOMIC DNA]</scope>
    <source>
        <strain evidence="6 7">DSM 15534</strain>
    </source>
</reference>
<dbReference type="Proteomes" id="UP000294702">
    <property type="component" value="Unassembled WGS sequence"/>
</dbReference>
<evidence type="ECO:0000256" key="2">
    <source>
        <dbReference type="ARBA" id="ARBA00023015"/>
    </source>
</evidence>
<evidence type="ECO:0000313" key="7">
    <source>
        <dbReference type="Proteomes" id="UP000294702"/>
    </source>
</evidence>
<evidence type="ECO:0000259" key="5">
    <source>
        <dbReference type="PROSITE" id="PS50931"/>
    </source>
</evidence>
<sequence length="302" mass="35172">MDIKHLRYFVAIVDNDFNLSRTSQNLYISQPALSMMIGDFEQREGIALFKRSQGRIVGLTYMGENYYRDAKEILLKYNQMHKNLHQSNKQITGNVVIGIPPLVLSVIFSETMPKLILNNPSINFTIKEQGAFILKNELLLENIHFASLLYPERISKNIIDSFVIHHSELAVFCSPEHKLARQEYICWQDLHTQKMAIFDNTFMIYHQLTEAFEIHNIYPQIILQSSSWDFLLNSAKINKDLLTILPYPIAKQYASPDFVCRKIKNPIPWIVTLCRLKKNNYSSVENYIFDSLLKAFTHKPHS</sequence>
<dbReference type="PANTHER" id="PTHR30419:SF8">
    <property type="entry name" value="NITROGEN ASSIMILATION TRANSCRIPTIONAL ACTIVATOR-RELATED"/>
    <property type="match status" value="1"/>
</dbReference>